<dbReference type="InterPro" id="IPR018254">
    <property type="entry name" value="Ribosomal_uL29_CS"/>
</dbReference>
<name>A0A2M7R8A7_9BACT</name>
<accession>A0A2M7R8A7</accession>
<dbReference type="GO" id="GO:1990904">
    <property type="term" value="C:ribonucleoprotein complex"/>
    <property type="evidence" value="ECO:0007669"/>
    <property type="project" value="UniProtKB-KW"/>
</dbReference>
<dbReference type="AlphaFoldDB" id="A0A2M7R8A7"/>
<dbReference type="InterPro" id="IPR001854">
    <property type="entry name" value="Ribosomal_uL29"/>
</dbReference>
<reference evidence="7" key="1">
    <citation type="submission" date="2017-09" db="EMBL/GenBank/DDBJ databases">
        <title>Depth-based differentiation of microbial function through sediment-hosted aquifers and enrichment of novel symbionts in the deep terrestrial subsurface.</title>
        <authorList>
            <person name="Probst A.J."/>
            <person name="Ladd B."/>
            <person name="Jarett J.K."/>
            <person name="Geller-Mcgrath D.E."/>
            <person name="Sieber C.M.K."/>
            <person name="Emerson J.B."/>
            <person name="Anantharaman K."/>
            <person name="Thomas B.C."/>
            <person name="Malmstrom R."/>
            <person name="Stieglmeier M."/>
            <person name="Klingl A."/>
            <person name="Woyke T."/>
            <person name="Ryan C.M."/>
            <person name="Banfield J.F."/>
        </authorList>
    </citation>
    <scope>NUCLEOTIDE SEQUENCE [LARGE SCALE GENOMIC DNA]</scope>
</reference>
<proteinExistence type="inferred from homology"/>
<evidence type="ECO:0000256" key="3">
    <source>
        <dbReference type="ARBA" id="ARBA00023274"/>
    </source>
</evidence>
<dbReference type="PROSITE" id="PS00579">
    <property type="entry name" value="RIBOSOMAL_L29"/>
    <property type="match status" value="1"/>
</dbReference>
<dbReference type="NCBIfam" id="TIGR00012">
    <property type="entry name" value="L29"/>
    <property type="match status" value="1"/>
</dbReference>
<dbReference type="EMBL" id="PFLX01000038">
    <property type="protein sequence ID" value="PIY90808.1"/>
    <property type="molecule type" value="Genomic_DNA"/>
</dbReference>
<dbReference type="CDD" id="cd00427">
    <property type="entry name" value="Ribosomal_L29_HIP"/>
    <property type="match status" value="1"/>
</dbReference>
<evidence type="ECO:0000256" key="5">
    <source>
        <dbReference type="HAMAP-Rule" id="MF_00374"/>
    </source>
</evidence>
<evidence type="ECO:0000256" key="2">
    <source>
        <dbReference type="ARBA" id="ARBA00022980"/>
    </source>
</evidence>
<dbReference type="SUPFAM" id="SSF46561">
    <property type="entry name" value="Ribosomal protein L29 (L29p)"/>
    <property type="match status" value="1"/>
</dbReference>
<keyword evidence="2 5" id="KW-0689">Ribosomal protein</keyword>
<comment type="similarity">
    <text evidence="1 5">Belongs to the universal ribosomal protein uL29 family.</text>
</comment>
<gene>
    <name evidence="5" type="primary">rpmC</name>
    <name evidence="6" type="ORF">COY72_01455</name>
</gene>
<dbReference type="Pfam" id="PF00831">
    <property type="entry name" value="Ribosomal_L29"/>
    <property type="match status" value="1"/>
</dbReference>
<evidence type="ECO:0000313" key="6">
    <source>
        <dbReference type="EMBL" id="PIY90808.1"/>
    </source>
</evidence>
<dbReference type="HAMAP" id="MF_00374">
    <property type="entry name" value="Ribosomal_uL29"/>
    <property type="match status" value="1"/>
</dbReference>
<protein>
    <recommendedName>
        <fullName evidence="4 5">Large ribosomal subunit protein uL29</fullName>
    </recommendedName>
</protein>
<dbReference type="GO" id="GO:0006412">
    <property type="term" value="P:translation"/>
    <property type="evidence" value="ECO:0007669"/>
    <property type="project" value="UniProtKB-UniRule"/>
</dbReference>
<dbReference type="Gene3D" id="1.10.287.310">
    <property type="match status" value="1"/>
</dbReference>
<dbReference type="GO" id="GO:0005840">
    <property type="term" value="C:ribosome"/>
    <property type="evidence" value="ECO:0007669"/>
    <property type="project" value="UniProtKB-KW"/>
</dbReference>
<dbReference type="InterPro" id="IPR036049">
    <property type="entry name" value="Ribosomal_uL29_sf"/>
</dbReference>
<evidence type="ECO:0000256" key="1">
    <source>
        <dbReference type="ARBA" id="ARBA00009254"/>
    </source>
</evidence>
<evidence type="ECO:0000313" key="7">
    <source>
        <dbReference type="Proteomes" id="UP000230055"/>
    </source>
</evidence>
<dbReference type="Proteomes" id="UP000230055">
    <property type="component" value="Unassembled WGS sequence"/>
</dbReference>
<evidence type="ECO:0000256" key="4">
    <source>
        <dbReference type="ARBA" id="ARBA00035204"/>
    </source>
</evidence>
<comment type="caution">
    <text evidence="6">The sequence shown here is derived from an EMBL/GenBank/DDBJ whole genome shotgun (WGS) entry which is preliminary data.</text>
</comment>
<dbReference type="GO" id="GO:0003735">
    <property type="term" value="F:structural constituent of ribosome"/>
    <property type="evidence" value="ECO:0007669"/>
    <property type="project" value="InterPro"/>
</dbReference>
<keyword evidence="3 5" id="KW-0687">Ribonucleoprotein</keyword>
<sequence length="62" mass="7372">MKTEELKKKSKTDLEKLLKEKGERLRTLRFGLASGKIKNTREIRETKKDIARILTVIRMMRI</sequence>
<organism evidence="6 7">
    <name type="scientific">Candidatus Nealsonbacteria bacterium CG_4_10_14_0_8_um_filter_35_10</name>
    <dbReference type="NCBI Taxonomy" id="1974683"/>
    <lineage>
        <taxon>Bacteria</taxon>
        <taxon>Candidatus Nealsoniibacteriota</taxon>
    </lineage>
</organism>